<dbReference type="CDD" id="cd06618">
    <property type="entry name" value="PKc_MKK7"/>
    <property type="match status" value="1"/>
</dbReference>
<dbReference type="PROSITE" id="PS50011">
    <property type="entry name" value="PROTEIN_KINASE_DOM"/>
    <property type="match status" value="1"/>
</dbReference>
<dbReference type="GO" id="GO:0051239">
    <property type="term" value="P:regulation of multicellular organismal process"/>
    <property type="evidence" value="ECO:0007669"/>
    <property type="project" value="UniProtKB-ARBA"/>
</dbReference>
<dbReference type="InterPro" id="IPR000719">
    <property type="entry name" value="Prot_kinase_dom"/>
</dbReference>
<dbReference type="EMBL" id="GEZM01042896">
    <property type="protein sequence ID" value="JAV79489.1"/>
    <property type="molecule type" value="Transcribed_RNA"/>
</dbReference>
<gene>
    <name evidence="16" type="ORF">PPYR_04160</name>
</gene>
<feature type="domain" description="Protein kinase" evidence="14">
    <location>
        <begin position="102"/>
        <end position="361"/>
    </location>
</feature>
<evidence type="ECO:0000259" key="14">
    <source>
        <dbReference type="PROSITE" id="PS50011"/>
    </source>
</evidence>
<dbReference type="OrthoDB" id="10252354at2759"/>
<dbReference type="InterPro" id="IPR008271">
    <property type="entry name" value="Ser/Thr_kinase_AS"/>
</dbReference>
<evidence type="ECO:0000256" key="6">
    <source>
        <dbReference type="ARBA" id="ARBA00022840"/>
    </source>
</evidence>
<dbReference type="PROSITE" id="PS00108">
    <property type="entry name" value="PROTEIN_KINASE_ST"/>
    <property type="match status" value="1"/>
</dbReference>
<evidence type="ECO:0000256" key="9">
    <source>
        <dbReference type="ARBA" id="ARBA00038999"/>
    </source>
</evidence>
<sequence length="743" mass="83434">MSSPESKINDLLERLKNENSNSRSPQIPTLQNIPAKGVCRRPGGPNLGLGNLSNTVRRPQDLNFATKRTDNLETDRKLKEIMKISGKLKIKGRTYMTEIKDLEHIEELGNGTCGHVVKMLHLPSKEIIAVKQMRRSGNSEENKRIIMDIEVVIKSHDCPFIVHCLGCFITDTEVWICMELMATCFDKLLKRLKQAIPEDVIGKVTVATVKALSYLKETHGVIHRDVKPSNILLDERGNVKLCDFGISGRLVDSMAKTRSAGCAAYMAPERIEPDPNNPDYDIRADVWSLGITLVELATGVYPYQDCKTDFEVLTKVIDQDPPILPENQDFSPEFRQFVSLCLTKDPKQRPKYNKLQNERFIRNYETADVNVGKWFKKALEQADLLTNKKAPLPRPTASPLMSVRRPNVAHQRQLPEGYNSAQVNLTNGSSYNVPHLIEVNSTNPFTSMEYQMKQSYQISPPSLPPDGRSLHLSRYSAFHNTSSSNMGHQREGSLPYTTHQSFSDKHLLYNQSVNANDNSISVPSTNVRGFSPFRTFQSSPQYNSVTNNLPIASQRYIDGDVSDCASPLQIRKVGGECRKQSPGGSPLPLRNQIQGSQEHIYGNTSPIVLQRFYHQQKQQQKAQEAEEAAKDDLGKPRFASYMKLQLSGDRSGRSSRHQSPEPPPRYNRGVSAESQSPLSARHGNSVASPSLSRRYISPSPPIPPPRRLSESSSVPGSPQHLRARFHYTPEPQRRLYQSNDVSS</sequence>
<dbReference type="EC" id="2.7.12.2" evidence="9"/>
<keyword evidence="5" id="KW-0418">Kinase</keyword>
<feature type="compositionally biased region" description="Basic and acidic residues" evidence="13">
    <location>
        <begin position="7"/>
        <end position="17"/>
    </location>
</feature>
<proteinExistence type="inferred from homology"/>
<keyword evidence="4" id="KW-0547">Nucleotide-binding</keyword>
<evidence type="ECO:0000256" key="12">
    <source>
        <dbReference type="ARBA" id="ARBA00051693"/>
    </source>
</evidence>
<comment type="catalytic activity">
    <reaction evidence="11">
        <text>L-threonyl-[protein] + ATP = O-phospho-L-threonyl-[protein] + ADP + H(+)</text>
        <dbReference type="Rhea" id="RHEA:46608"/>
        <dbReference type="Rhea" id="RHEA-COMP:11060"/>
        <dbReference type="Rhea" id="RHEA-COMP:11605"/>
        <dbReference type="ChEBI" id="CHEBI:15378"/>
        <dbReference type="ChEBI" id="CHEBI:30013"/>
        <dbReference type="ChEBI" id="CHEBI:30616"/>
        <dbReference type="ChEBI" id="CHEBI:61977"/>
        <dbReference type="ChEBI" id="CHEBI:456216"/>
        <dbReference type="EC" id="2.7.12.2"/>
    </reaction>
</comment>
<comment type="catalytic activity">
    <reaction evidence="12">
        <text>L-tyrosyl-[protein] + ATP = O-phospho-L-tyrosyl-[protein] + ADP + H(+)</text>
        <dbReference type="Rhea" id="RHEA:10596"/>
        <dbReference type="Rhea" id="RHEA-COMP:10136"/>
        <dbReference type="Rhea" id="RHEA-COMP:20101"/>
        <dbReference type="ChEBI" id="CHEBI:15378"/>
        <dbReference type="ChEBI" id="CHEBI:30616"/>
        <dbReference type="ChEBI" id="CHEBI:46858"/>
        <dbReference type="ChEBI" id="CHEBI:61978"/>
        <dbReference type="ChEBI" id="CHEBI:456216"/>
        <dbReference type="EC" id="2.7.12.2"/>
    </reaction>
</comment>
<evidence type="ECO:0000313" key="16">
    <source>
        <dbReference type="EMBL" id="KAB0801974.1"/>
    </source>
</evidence>
<dbReference type="Pfam" id="PF00069">
    <property type="entry name" value="Pkinase"/>
    <property type="match status" value="1"/>
</dbReference>
<dbReference type="InParanoid" id="A0A1Y1M171"/>
<dbReference type="FunFam" id="3.30.200.20:FF:000040">
    <property type="entry name" value="Dual specificity mitogen-activated protein kinase kinase"/>
    <property type="match status" value="1"/>
</dbReference>
<keyword evidence="7" id="KW-0829">Tyrosine-protein kinase</keyword>
<evidence type="ECO:0000256" key="11">
    <source>
        <dbReference type="ARBA" id="ARBA00049299"/>
    </source>
</evidence>
<feature type="compositionally biased region" description="Low complexity" evidence="13">
    <location>
        <begin position="688"/>
        <end position="697"/>
    </location>
</feature>
<dbReference type="SMART" id="SM00220">
    <property type="entry name" value="S_TKc"/>
    <property type="match status" value="1"/>
</dbReference>
<dbReference type="GO" id="GO:0043068">
    <property type="term" value="P:positive regulation of programmed cell death"/>
    <property type="evidence" value="ECO:0007669"/>
    <property type="project" value="UniProtKB-ARBA"/>
</dbReference>
<dbReference type="GO" id="GO:0030707">
    <property type="term" value="P:follicle cell of egg chamber development"/>
    <property type="evidence" value="ECO:0007669"/>
    <property type="project" value="UniProtKB-ARBA"/>
</dbReference>
<dbReference type="GO" id="GO:0004674">
    <property type="term" value="F:protein serine/threonine kinase activity"/>
    <property type="evidence" value="ECO:0007669"/>
    <property type="project" value="UniProtKB-KW"/>
</dbReference>
<dbReference type="InterPro" id="IPR052468">
    <property type="entry name" value="Dual_spec_MAPK_kinase"/>
</dbReference>
<protein>
    <recommendedName>
        <fullName evidence="9">mitogen-activated protein kinase kinase</fullName>
        <ecNumber evidence="9">2.7.12.2</ecNumber>
    </recommendedName>
</protein>
<comment type="similarity">
    <text evidence="8">Belongs to the protein kinase superfamily. STE Ser/Thr protein kinase family. MAP kinase kinase subfamily.</text>
</comment>
<keyword evidence="6" id="KW-0067">ATP-binding</keyword>
<dbReference type="PANTHER" id="PTHR47238:SF2">
    <property type="entry name" value="DUAL SPECIFICITY MITOGEN-ACTIVATED PROTEIN KINASE KINASE HEMIPTEROUS"/>
    <property type="match status" value="1"/>
</dbReference>
<reference evidence="16" key="3">
    <citation type="submission" date="2019-08" db="EMBL/GenBank/DDBJ databases">
        <authorList>
            <consortium name="Photinus pyralis genome working group"/>
            <person name="Fallon T.R."/>
            <person name="Sander Lower S.E."/>
            <person name="Weng J.-K."/>
        </authorList>
    </citation>
    <scope>NUCLEOTIDE SEQUENCE</scope>
    <source>
        <strain evidence="16">1611_PpyrPB1</strain>
        <tissue evidence="16">Whole body</tissue>
    </source>
</reference>
<dbReference type="GO" id="GO:0006950">
    <property type="term" value="P:response to stress"/>
    <property type="evidence" value="ECO:0007669"/>
    <property type="project" value="UniProtKB-ARBA"/>
</dbReference>
<dbReference type="FunFam" id="1.10.510.10:FF:000432">
    <property type="entry name" value="mitogen-activated protein kinase kinase 3"/>
    <property type="match status" value="1"/>
</dbReference>
<dbReference type="PANTHER" id="PTHR47238">
    <property type="entry name" value="MITOGEN-ACTIVATED PROTEIN KINASE KINASE 5"/>
    <property type="match status" value="1"/>
</dbReference>
<evidence type="ECO:0000256" key="4">
    <source>
        <dbReference type="ARBA" id="ARBA00022741"/>
    </source>
</evidence>
<dbReference type="GO" id="GO:0004713">
    <property type="term" value="F:protein tyrosine kinase activity"/>
    <property type="evidence" value="ECO:0007669"/>
    <property type="project" value="UniProtKB-KW"/>
</dbReference>
<evidence type="ECO:0000256" key="8">
    <source>
        <dbReference type="ARBA" id="ARBA00038035"/>
    </source>
</evidence>
<dbReference type="GO" id="GO:0016477">
    <property type="term" value="P:cell migration"/>
    <property type="evidence" value="ECO:0007669"/>
    <property type="project" value="UniProtKB-ARBA"/>
</dbReference>
<dbReference type="Proteomes" id="UP000327044">
    <property type="component" value="Unassembled WGS sequence"/>
</dbReference>
<feature type="region of interest" description="Disordered" evidence="13">
    <location>
        <begin position="615"/>
        <end position="743"/>
    </location>
</feature>
<evidence type="ECO:0000256" key="13">
    <source>
        <dbReference type="SAM" id="MobiDB-lite"/>
    </source>
</evidence>
<organism evidence="15">
    <name type="scientific">Photinus pyralis</name>
    <name type="common">Common eastern firefly</name>
    <name type="synonym">Lampyris pyralis</name>
    <dbReference type="NCBI Taxonomy" id="7054"/>
    <lineage>
        <taxon>Eukaryota</taxon>
        <taxon>Metazoa</taxon>
        <taxon>Ecdysozoa</taxon>
        <taxon>Arthropoda</taxon>
        <taxon>Hexapoda</taxon>
        <taxon>Insecta</taxon>
        <taxon>Pterygota</taxon>
        <taxon>Neoptera</taxon>
        <taxon>Endopterygota</taxon>
        <taxon>Coleoptera</taxon>
        <taxon>Polyphaga</taxon>
        <taxon>Elateriformia</taxon>
        <taxon>Elateroidea</taxon>
        <taxon>Lampyridae</taxon>
        <taxon>Lampyrinae</taxon>
        <taxon>Photinus</taxon>
    </lineage>
</organism>
<keyword evidence="17" id="KW-1185">Reference proteome</keyword>
<name>A0A1Y1M171_PHOPY</name>
<dbReference type="Gene3D" id="1.10.510.10">
    <property type="entry name" value="Transferase(Phosphotransferase) domain 1"/>
    <property type="match status" value="1"/>
</dbReference>
<keyword evidence="1" id="KW-0723">Serine/threonine-protein kinase</keyword>
<evidence type="ECO:0000313" key="17">
    <source>
        <dbReference type="Proteomes" id="UP000327044"/>
    </source>
</evidence>
<dbReference type="FunCoup" id="A0A1Y1M171">
    <property type="interactions" value="203"/>
</dbReference>
<dbReference type="InterPro" id="IPR011009">
    <property type="entry name" value="Kinase-like_dom_sf"/>
</dbReference>
<evidence type="ECO:0000256" key="1">
    <source>
        <dbReference type="ARBA" id="ARBA00022527"/>
    </source>
</evidence>
<reference evidence="15" key="1">
    <citation type="journal article" date="2016" name="Sci. Rep.">
        <title>Molecular characterization of firefly nuptial gifts: a multi-omics approach sheds light on postcopulatory sexual selection.</title>
        <authorList>
            <person name="Al-Wathiqui N."/>
            <person name="Fallon T.R."/>
            <person name="South A."/>
            <person name="Weng J.K."/>
            <person name="Lewis S.M."/>
        </authorList>
    </citation>
    <scope>NUCLEOTIDE SEQUENCE</scope>
</reference>
<evidence type="ECO:0000256" key="2">
    <source>
        <dbReference type="ARBA" id="ARBA00022553"/>
    </source>
</evidence>
<dbReference type="AlphaFoldDB" id="A0A1Y1M171"/>
<feature type="compositionally biased region" description="Basic and acidic residues" evidence="13">
    <location>
        <begin position="623"/>
        <end position="635"/>
    </location>
</feature>
<evidence type="ECO:0000256" key="7">
    <source>
        <dbReference type="ARBA" id="ARBA00023137"/>
    </source>
</evidence>
<dbReference type="GO" id="GO:0004708">
    <property type="term" value="F:MAP kinase kinase activity"/>
    <property type="evidence" value="ECO:0007669"/>
    <property type="project" value="UniProtKB-EC"/>
</dbReference>
<feature type="compositionally biased region" description="Polar residues" evidence="13">
    <location>
        <begin position="18"/>
        <end position="32"/>
    </location>
</feature>
<dbReference type="EMBL" id="VVIM01000002">
    <property type="protein sequence ID" value="KAB0801974.1"/>
    <property type="molecule type" value="Genomic_DNA"/>
</dbReference>
<keyword evidence="2" id="KW-0597">Phosphoprotein</keyword>
<keyword evidence="3" id="KW-0808">Transferase</keyword>
<dbReference type="GO" id="GO:0005524">
    <property type="term" value="F:ATP binding"/>
    <property type="evidence" value="ECO:0007669"/>
    <property type="project" value="UniProtKB-KW"/>
</dbReference>
<dbReference type="GO" id="GO:0005829">
    <property type="term" value="C:cytosol"/>
    <property type="evidence" value="ECO:0007669"/>
    <property type="project" value="UniProtKB-ARBA"/>
</dbReference>
<reference evidence="16 17" key="2">
    <citation type="journal article" date="2018" name="Elife">
        <title>Firefly genomes illuminate parallel origins of bioluminescence in beetles.</title>
        <authorList>
            <person name="Fallon T.R."/>
            <person name="Lower S.E."/>
            <person name="Chang C.H."/>
            <person name="Bessho-Uehara M."/>
            <person name="Martin G.J."/>
            <person name="Bewick A.J."/>
            <person name="Behringer M."/>
            <person name="Debat H.J."/>
            <person name="Wong I."/>
            <person name="Day J.C."/>
            <person name="Suvorov A."/>
            <person name="Silva C.J."/>
            <person name="Stanger-Hall K.F."/>
            <person name="Hall D.W."/>
            <person name="Schmitz R.J."/>
            <person name="Nelson D.R."/>
            <person name="Lewis S.M."/>
            <person name="Shigenobu S."/>
            <person name="Bybee S.M."/>
            <person name="Larracuente A.M."/>
            <person name="Oba Y."/>
            <person name="Weng J.K."/>
        </authorList>
    </citation>
    <scope>NUCLEOTIDE SEQUENCE [LARGE SCALE GENOMIC DNA]</scope>
    <source>
        <strain evidence="16">1611_PpyrPB1</strain>
        <tissue evidence="16">Whole body</tissue>
    </source>
</reference>
<comment type="catalytic activity">
    <reaction evidence="10">
        <text>L-seryl-[protein] + ATP = O-phospho-L-seryl-[protein] + ADP + H(+)</text>
        <dbReference type="Rhea" id="RHEA:17989"/>
        <dbReference type="Rhea" id="RHEA-COMP:9863"/>
        <dbReference type="Rhea" id="RHEA-COMP:11604"/>
        <dbReference type="ChEBI" id="CHEBI:15378"/>
        <dbReference type="ChEBI" id="CHEBI:29999"/>
        <dbReference type="ChEBI" id="CHEBI:30616"/>
        <dbReference type="ChEBI" id="CHEBI:83421"/>
        <dbReference type="ChEBI" id="CHEBI:456216"/>
        <dbReference type="EC" id="2.7.12.2"/>
    </reaction>
</comment>
<evidence type="ECO:0000256" key="10">
    <source>
        <dbReference type="ARBA" id="ARBA00049014"/>
    </source>
</evidence>
<evidence type="ECO:0000256" key="5">
    <source>
        <dbReference type="ARBA" id="ARBA00022777"/>
    </source>
</evidence>
<dbReference type="Gene3D" id="3.30.200.20">
    <property type="entry name" value="Phosphorylase Kinase, domain 1"/>
    <property type="match status" value="1"/>
</dbReference>
<dbReference type="GO" id="GO:0010508">
    <property type="term" value="P:positive regulation of autophagy"/>
    <property type="evidence" value="ECO:0007669"/>
    <property type="project" value="UniProtKB-ARBA"/>
</dbReference>
<feature type="region of interest" description="Disordered" evidence="13">
    <location>
        <begin position="1"/>
        <end position="36"/>
    </location>
</feature>
<accession>A0A1Y1M171</accession>
<dbReference type="SUPFAM" id="SSF56112">
    <property type="entry name" value="Protein kinase-like (PK-like)"/>
    <property type="match status" value="1"/>
</dbReference>
<evidence type="ECO:0000313" key="15">
    <source>
        <dbReference type="EMBL" id="JAV79489.1"/>
    </source>
</evidence>
<evidence type="ECO:0000256" key="3">
    <source>
        <dbReference type="ARBA" id="ARBA00022679"/>
    </source>
</evidence>